<keyword evidence="2" id="KW-0238">DNA-binding</keyword>
<sequence>MSSTVDTPGTTVAQRIAQALPRLTRSHRQVADYVLEHPLQVATLPIDELAAAVGVSVATANRFARALDFDGYATFRAELVRGFEQLVAPVERLRGNLERPSTVAEVFATALDESRRNIDATRQTLDYAACEAAVERIGKARSVYIAGFGASAWLAGLLQHGLDGSCSDVRLLSGVSGVTHAARTLMHAGPQDVFIALTFPRYLTDTVALAQIARSQECAVIALTDRPSSPLAPLAEVALYCQTETSYRPNCETSVLALIEALTSAVALRAPDPVQSAGRILHAVRPWLHGANGLPRGNAAGGGLVARVDDTFETSTPHGTAAGAGAKKKKASR</sequence>
<feature type="domain" description="SIS" evidence="7">
    <location>
        <begin position="133"/>
        <end position="272"/>
    </location>
</feature>
<dbReference type="PANTHER" id="PTHR30514">
    <property type="entry name" value="GLUCOKINASE"/>
    <property type="match status" value="1"/>
</dbReference>
<dbReference type="InterPro" id="IPR046348">
    <property type="entry name" value="SIS_dom_sf"/>
</dbReference>
<dbReference type="InterPro" id="IPR001347">
    <property type="entry name" value="SIS_dom"/>
</dbReference>
<dbReference type="SUPFAM" id="SSF46689">
    <property type="entry name" value="Homeodomain-like"/>
    <property type="match status" value="1"/>
</dbReference>
<dbReference type="InterPro" id="IPR036388">
    <property type="entry name" value="WH-like_DNA-bd_sf"/>
</dbReference>
<dbReference type="SUPFAM" id="SSF53697">
    <property type="entry name" value="SIS domain"/>
    <property type="match status" value="1"/>
</dbReference>
<dbReference type="GO" id="GO:0003677">
    <property type="term" value="F:DNA binding"/>
    <property type="evidence" value="ECO:0007669"/>
    <property type="project" value="UniProtKB-KW"/>
</dbReference>
<protein>
    <submittedName>
        <fullName evidence="8">HTH-type transcriptional regulator HexR</fullName>
    </submittedName>
</protein>
<dbReference type="PROSITE" id="PS51464">
    <property type="entry name" value="SIS"/>
    <property type="match status" value="1"/>
</dbReference>
<dbReference type="RefSeq" id="WP_339090932.1">
    <property type="nucleotide sequence ID" value="NZ_LR743507.1"/>
</dbReference>
<feature type="domain" description="HTH rpiR-type" evidence="6">
    <location>
        <begin position="10"/>
        <end position="86"/>
    </location>
</feature>
<reference evidence="8" key="1">
    <citation type="submission" date="2019-12" db="EMBL/GenBank/DDBJ databases">
        <authorList>
            <person name="Cremers G."/>
        </authorList>
    </citation>
    <scope>NUCLEOTIDE SEQUENCE</scope>
    <source>
        <strain evidence="8">Vvax</strain>
    </source>
</reference>
<dbReference type="GO" id="GO:0003700">
    <property type="term" value="F:DNA-binding transcription factor activity"/>
    <property type="evidence" value="ECO:0007669"/>
    <property type="project" value="InterPro"/>
</dbReference>
<dbReference type="EMBL" id="LR743507">
    <property type="protein sequence ID" value="CAA2105621.1"/>
    <property type="molecule type" value="Genomic_DNA"/>
</dbReference>
<keyword evidence="3" id="KW-0324">Glycolysis</keyword>
<accession>A0A679J046</accession>
<dbReference type="Pfam" id="PF01380">
    <property type="entry name" value="SIS"/>
    <property type="match status" value="1"/>
</dbReference>
<dbReference type="PANTHER" id="PTHR30514:SF1">
    <property type="entry name" value="HTH-TYPE TRANSCRIPTIONAL REGULATOR HEXR-RELATED"/>
    <property type="match status" value="1"/>
</dbReference>
<evidence type="ECO:0000256" key="1">
    <source>
        <dbReference type="ARBA" id="ARBA00023015"/>
    </source>
</evidence>
<dbReference type="Gene3D" id="1.10.10.10">
    <property type="entry name" value="Winged helix-like DNA-binding domain superfamily/Winged helix DNA-binding domain"/>
    <property type="match status" value="1"/>
</dbReference>
<evidence type="ECO:0000313" key="8">
    <source>
        <dbReference type="EMBL" id="CAA2105621.1"/>
    </source>
</evidence>
<evidence type="ECO:0000256" key="2">
    <source>
        <dbReference type="ARBA" id="ARBA00023125"/>
    </source>
</evidence>
<evidence type="ECO:0000256" key="5">
    <source>
        <dbReference type="SAM" id="MobiDB-lite"/>
    </source>
</evidence>
<name>A0A679J046_VARPD</name>
<evidence type="ECO:0000259" key="6">
    <source>
        <dbReference type="PROSITE" id="PS51071"/>
    </source>
</evidence>
<dbReference type="GO" id="GO:0006096">
    <property type="term" value="P:glycolytic process"/>
    <property type="evidence" value="ECO:0007669"/>
    <property type="project" value="UniProtKB-KW"/>
</dbReference>
<dbReference type="InterPro" id="IPR009057">
    <property type="entry name" value="Homeodomain-like_sf"/>
</dbReference>
<dbReference type="InterPro" id="IPR000281">
    <property type="entry name" value="HTH_RpiR"/>
</dbReference>
<evidence type="ECO:0000256" key="3">
    <source>
        <dbReference type="ARBA" id="ARBA00023152"/>
    </source>
</evidence>
<dbReference type="PROSITE" id="PS51071">
    <property type="entry name" value="HTH_RPIR"/>
    <property type="match status" value="1"/>
</dbReference>
<dbReference type="GO" id="GO:0097367">
    <property type="term" value="F:carbohydrate derivative binding"/>
    <property type="evidence" value="ECO:0007669"/>
    <property type="project" value="InterPro"/>
</dbReference>
<dbReference type="InterPro" id="IPR035472">
    <property type="entry name" value="RpiR-like_SIS"/>
</dbReference>
<proteinExistence type="predicted"/>
<dbReference type="CDD" id="cd05013">
    <property type="entry name" value="SIS_RpiR"/>
    <property type="match status" value="1"/>
</dbReference>
<evidence type="ECO:0000256" key="4">
    <source>
        <dbReference type="ARBA" id="ARBA00023163"/>
    </source>
</evidence>
<organism evidence="8">
    <name type="scientific">Variovorax paradoxus</name>
    <dbReference type="NCBI Taxonomy" id="34073"/>
    <lineage>
        <taxon>Bacteria</taxon>
        <taxon>Pseudomonadati</taxon>
        <taxon>Pseudomonadota</taxon>
        <taxon>Betaproteobacteria</taxon>
        <taxon>Burkholderiales</taxon>
        <taxon>Comamonadaceae</taxon>
        <taxon>Variovorax</taxon>
    </lineage>
</organism>
<dbReference type="AlphaFoldDB" id="A0A679J046"/>
<dbReference type="Pfam" id="PF01418">
    <property type="entry name" value="HTH_6"/>
    <property type="match status" value="1"/>
</dbReference>
<dbReference type="InterPro" id="IPR047640">
    <property type="entry name" value="RpiR-like"/>
</dbReference>
<dbReference type="Gene3D" id="3.40.50.10490">
    <property type="entry name" value="Glucose-6-phosphate isomerase like protein, domain 1"/>
    <property type="match status" value="1"/>
</dbReference>
<keyword evidence="1" id="KW-0805">Transcription regulation</keyword>
<evidence type="ECO:0000259" key="7">
    <source>
        <dbReference type="PROSITE" id="PS51464"/>
    </source>
</evidence>
<keyword evidence="4" id="KW-0804">Transcription</keyword>
<feature type="region of interest" description="Disordered" evidence="5">
    <location>
        <begin position="314"/>
        <end position="333"/>
    </location>
</feature>
<gene>
    <name evidence="8" type="primary">hexR_2</name>
    <name evidence="8" type="ORF">VVAX_03345</name>
</gene>